<dbReference type="PANTHER" id="PTHR40254:SF1">
    <property type="entry name" value="BLR0577 PROTEIN"/>
    <property type="match status" value="1"/>
</dbReference>
<keyword evidence="4" id="KW-1185">Reference proteome</keyword>
<evidence type="ECO:0000256" key="1">
    <source>
        <dbReference type="SAM" id="MobiDB-lite"/>
    </source>
</evidence>
<dbReference type="NCBIfam" id="NF007381">
    <property type="entry name" value="PRK09897.1"/>
    <property type="match status" value="1"/>
</dbReference>
<dbReference type="InterPro" id="IPR052189">
    <property type="entry name" value="L-asp_N-monooxygenase_NS-form"/>
</dbReference>
<evidence type="ECO:0000313" key="3">
    <source>
        <dbReference type="EMBL" id="PTM78179.1"/>
    </source>
</evidence>
<dbReference type="SUPFAM" id="SSF51905">
    <property type="entry name" value="FAD/NAD(P)-binding domain"/>
    <property type="match status" value="1"/>
</dbReference>
<dbReference type="InterPro" id="IPR036188">
    <property type="entry name" value="FAD/NAD-bd_sf"/>
</dbReference>
<dbReference type="InterPro" id="IPR038732">
    <property type="entry name" value="HpyO/CreE_NAD-binding"/>
</dbReference>
<evidence type="ECO:0000259" key="2">
    <source>
        <dbReference type="Pfam" id="PF13454"/>
    </source>
</evidence>
<dbReference type="Proteomes" id="UP000240800">
    <property type="component" value="Unassembled WGS sequence"/>
</dbReference>
<dbReference type="Pfam" id="PF13454">
    <property type="entry name" value="NAD_binding_9"/>
    <property type="match status" value="1"/>
</dbReference>
<proteinExistence type="predicted"/>
<reference evidence="3 4" key="1">
    <citation type="submission" date="2018-04" db="EMBL/GenBank/DDBJ databases">
        <title>Genomic Encyclopedia of Type Strains, Phase III (KMG-III): the genomes of soil and plant-associated and newly described type strains.</title>
        <authorList>
            <person name="Whitman W."/>
        </authorList>
    </citation>
    <scope>NUCLEOTIDE SEQUENCE [LARGE SCALE GENOMIC DNA]</scope>
    <source>
        <strain evidence="3 4">JA192</strain>
    </source>
</reference>
<sequence length="537" mass="58816">MARVAIVGTGPTGIYTFFNLIQADASHRITMFERGEKAGIGLPYSPEAASKSMLANIASIEIPPIDAPYLDWLKGQPDAKLRAFGLDRAELDDRQFTPRLLLGEYFRDQLLSLLDRHRARAEVLENTEVTDVIARNDALFLRAAGREFGPFDRVILATGHVFPDADEATRSYFPSPWSGLIQAEVPPVSVGIMGTSLSSIDAAMAVANQHGRFHRKGEELTFEPTTKGLHLTLMSWSGVLPEADFWCPIPYEPLQVMTDDAVAQCAGQADPLDRVFALLQQEIAQADPAYADRIGLATLTADTFADAYFAAREAQDPFRWARKNLEEVEHNKAHRITVPWRYALLRMHEKVETLVPHLGDADRSRFDAGLKKVFVDNYAAVPSESIRRLLALRDAGLLSVLALGEDYEMKREPDRTVIRAKGKTHLFPVFIDARGQKPLESKDMPFPGLRRALIGSDQDIPELDGDFALVGVPGYEGHAHLAAIPYLMHDRPFVQGITASSEIGAAIARGISAAPGDLRSGAAGDPDHVGGLASAAH</sequence>
<dbReference type="EMBL" id="PZZW01000004">
    <property type="protein sequence ID" value="PTM78179.1"/>
    <property type="molecule type" value="Genomic_DNA"/>
</dbReference>
<feature type="region of interest" description="Disordered" evidence="1">
    <location>
        <begin position="518"/>
        <end position="537"/>
    </location>
</feature>
<name>A0ABX5J5I5_9RHOB</name>
<gene>
    <name evidence="3" type="ORF">C8J29_104135</name>
</gene>
<evidence type="ECO:0000313" key="4">
    <source>
        <dbReference type="Proteomes" id="UP000240800"/>
    </source>
</evidence>
<accession>A0ABX5J5I5</accession>
<protein>
    <submittedName>
        <fullName evidence="3">NAD(P)/FAD-binding protein YdhS</fullName>
    </submittedName>
</protein>
<feature type="domain" description="FAD-dependent urate hydroxylase HpyO/Asp monooxygenase CreE-like FAD/NAD(P)-binding" evidence="2">
    <location>
        <begin position="5"/>
        <end position="160"/>
    </location>
</feature>
<comment type="caution">
    <text evidence="3">The sequence shown here is derived from an EMBL/GenBank/DDBJ whole genome shotgun (WGS) entry which is preliminary data.</text>
</comment>
<dbReference type="RefSeq" id="WP_069330197.1">
    <property type="nucleotide sequence ID" value="NZ_MABH01000022.1"/>
</dbReference>
<dbReference type="Gene3D" id="3.50.50.60">
    <property type="entry name" value="FAD/NAD(P)-binding domain"/>
    <property type="match status" value="1"/>
</dbReference>
<dbReference type="PANTHER" id="PTHR40254">
    <property type="entry name" value="BLR0577 PROTEIN"/>
    <property type="match status" value="1"/>
</dbReference>
<organism evidence="3 4">
    <name type="scientific">Cereibacter johrii</name>
    <dbReference type="NCBI Taxonomy" id="445629"/>
    <lineage>
        <taxon>Bacteria</taxon>
        <taxon>Pseudomonadati</taxon>
        <taxon>Pseudomonadota</taxon>
        <taxon>Alphaproteobacteria</taxon>
        <taxon>Rhodobacterales</taxon>
        <taxon>Paracoccaceae</taxon>
        <taxon>Cereibacter</taxon>
    </lineage>
</organism>